<dbReference type="GO" id="GO:0016020">
    <property type="term" value="C:membrane"/>
    <property type="evidence" value="ECO:0007669"/>
    <property type="project" value="UniProtKB-SubCell"/>
</dbReference>
<comment type="subcellular location">
    <subcellularLocation>
        <location evidence="1">Membrane</location>
        <topology evidence="1">Multi-pass membrane protein</topology>
    </subcellularLocation>
</comment>
<evidence type="ECO:0000256" key="2">
    <source>
        <dbReference type="ARBA" id="ARBA00022692"/>
    </source>
</evidence>
<organism evidence="11 12">
    <name type="scientific">Amylocarpus encephaloides</name>
    <dbReference type="NCBI Taxonomy" id="45428"/>
    <lineage>
        <taxon>Eukaryota</taxon>
        <taxon>Fungi</taxon>
        <taxon>Dikarya</taxon>
        <taxon>Ascomycota</taxon>
        <taxon>Pezizomycotina</taxon>
        <taxon>Leotiomycetes</taxon>
        <taxon>Helotiales</taxon>
        <taxon>Helotiales incertae sedis</taxon>
        <taxon>Amylocarpus</taxon>
    </lineage>
</organism>
<dbReference type="Proteomes" id="UP000824998">
    <property type="component" value="Unassembled WGS sequence"/>
</dbReference>
<feature type="domain" description="RING-CH-type" evidence="10">
    <location>
        <begin position="37"/>
        <end position="111"/>
    </location>
</feature>
<evidence type="ECO:0000256" key="3">
    <source>
        <dbReference type="ARBA" id="ARBA00022723"/>
    </source>
</evidence>
<evidence type="ECO:0000313" key="11">
    <source>
        <dbReference type="EMBL" id="KAG9234205.1"/>
    </source>
</evidence>
<evidence type="ECO:0000256" key="9">
    <source>
        <dbReference type="SAM" id="Phobius"/>
    </source>
</evidence>
<evidence type="ECO:0000259" key="10">
    <source>
        <dbReference type="PROSITE" id="PS51292"/>
    </source>
</evidence>
<dbReference type="InterPro" id="IPR013083">
    <property type="entry name" value="Znf_RING/FYVE/PHD"/>
</dbReference>
<evidence type="ECO:0000256" key="8">
    <source>
        <dbReference type="SAM" id="MobiDB-lite"/>
    </source>
</evidence>
<evidence type="ECO:0000256" key="4">
    <source>
        <dbReference type="ARBA" id="ARBA00022771"/>
    </source>
</evidence>
<dbReference type="InterPro" id="IPR011016">
    <property type="entry name" value="Znf_RING-CH"/>
</dbReference>
<keyword evidence="12" id="KW-1185">Reference proteome</keyword>
<dbReference type="EMBL" id="MU251471">
    <property type="protein sequence ID" value="KAG9234205.1"/>
    <property type="molecule type" value="Genomic_DNA"/>
</dbReference>
<sequence length="488" mass="53926">MAGTSSNSLLEEVLVNDPSASGQLLASPTSQSTASCRPQEENRRCWICQMDENDDAPEKPLWRRPCPCSLTAHNECLLEWIADAETPKPGGQAVLPSKIVCPVCKAPFKIDRPQDLIVNLLDRTQSMVRRLVLPTAISSLLGCGYAGLFVYGVNTLYLVFGQEEASRILVSMRTVDDSAIGAYLSRRSLTALWSLMTGTDAFFPRMDSSGPFSHWKQWLTLPLIGPALILSRSRMADYVFPLLIPVYFFNPLHRDIYRWPPTAGLTFATLPYIRTAYIEFYRYAFAAVEKKWDLAVMRKPREGETAEGIAQQAEDEDIFEIQIVEGDVGGDNELPNENQAPGPLQVNPQANAQGEDAPLGNAQADGVVGEQPGAVGPPHRRDDFFFQRNWSIAQAAIKITGALSLPLVSSVMGDLLEVLLPARWVGKGAFGGRYSTRGLLGQKWGRTVAGGCLFVVLKDVITLYAKWKRAKNFGKRTIIDYDGLRRGR</sequence>
<accession>A0A9P7YIG1</accession>
<evidence type="ECO:0000313" key="12">
    <source>
        <dbReference type="Proteomes" id="UP000824998"/>
    </source>
</evidence>
<evidence type="ECO:0000256" key="1">
    <source>
        <dbReference type="ARBA" id="ARBA00004141"/>
    </source>
</evidence>
<dbReference type="PROSITE" id="PS51292">
    <property type="entry name" value="ZF_RING_CH"/>
    <property type="match status" value="1"/>
</dbReference>
<keyword evidence="6 9" id="KW-1133">Transmembrane helix</keyword>
<keyword evidence="7 9" id="KW-0472">Membrane</keyword>
<gene>
    <name evidence="11" type="ORF">BJ875DRAFT_376925</name>
</gene>
<keyword evidence="5" id="KW-0862">Zinc</keyword>
<keyword evidence="3" id="KW-0479">Metal-binding</keyword>
<evidence type="ECO:0000256" key="7">
    <source>
        <dbReference type="ARBA" id="ARBA00023136"/>
    </source>
</evidence>
<dbReference type="AlphaFoldDB" id="A0A9P7YIG1"/>
<keyword evidence="4" id="KW-0863">Zinc-finger</keyword>
<dbReference type="Gene3D" id="3.30.40.10">
    <property type="entry name" value="Zinc/RING finger domain, C3HC4 (zinc finger)"/>
    <property type="match status" value="1"/>
</dbReference>
<feature type="transmembrane region" description="Helical" evidence="9">
    <location>
        <begin position="131"/>
        <end position="153"/>
    </location>
</feature>
<evidence type="ECO:0000256" key="5">
    <source>
        <dbReference type="ARBA" id="ARBA00022833"/>
    </source>
</evidence>
<dbReference type="SUPFAM" id="SSF57850">
    <property type="entry name" value="RING/U-box"/>
    <property type="match status" value="1"/>
</dbReference>
<dbReference type="GO" id="GO:0008270">
    <property type="term" value="F:zinc ion binding"/>
    <property type="evidence" value="ECO:0007669"/>
    <property type="project" value="UniProtKB-KW"/>
</dbReference>
<name>A0A9P7YIG1_9HELO</name>
<reference evidence="11" key="1">
    <citation type="journal article" date="2021" name="IMA Fungus">
        <title>Genomic characterization of three marine fungi, including Emericellopsis atlantica sp. nov. with signatures of a generalist lifestyle and marine biomass degradation.</title>
        <authorList>
            <person name="Hagestad O.C."/>
            <person name="Hou L."/>
            <person name="Andersen J.H."/>
            <person name="Hansen E.H."/>
            <person name="Altermark B."/>
            <person name="Li C."/>
            <person name="Kuhnert E."/>
            <person name="Cox R.J."/>
            <person name="Crous P.W."/>
            <person name="Spatafora J.W."/>
            <person name="Lail K."/>
            <person name="Amirebrahimi M."/>
            <person name="Lipzen A."/>
            <person name="Pangilinan J."/>
            <person name="Andreopoulos W."/>
            <person name="Hayes R.D."/>
            <person name="Ng V."/>
            <person name="Grigoriev I.V."/>
            <person name="Jackson S.A."/>
            <person name="Sutton T.D.S."/>
            <person name="Dobson A.D.W."/>
            <person name="Rama T."/>
        </authorList>
    </citation>
    <scope>NUCLEOTIDE SEQUENCE</scope>
    <source>
        <strain evidence="11">TRa018bII</strain>
    </source>
</reference>
<feature type="region of interest" description="Disordered" evidence="8">
    <location>
        <begin position="330"/>
        <end position="356"/>
    </location>
</feature>
<proteinExistence type="predicted"/>
<evidence type="ECO:0000256" key="6">
    <source>
        <dbReference type="ARBA" id="ARBA00022989"/>
    </source>
</evidence>
<dbReference type="Pfam" id="PF12906">
    <property type="entry name" value="RINGv"/>
    <property type="match status" value="1"/>
</dbReference>
<protein>
    <recommendedName>
        <fullName evidence="10">RING-CH-type domain-containing protein</fullName>
    </recommendedName>
</protein>
<dbReference type="OrthoDB" id="5817083at2759"/>
<keyword evidence="2 9" id="KW-0812">Transmembrane</keyword>
<comment type="caution">
    <text evidence="11">The sequence shown here is derived from an EMBL/GenBank/DDBJ whole genome shotgun (WGS) entry which is preliminary data.</text>
</comment>
<dbReference type="PANTHER" id="PTHR46283">
    <property type="entry name" value="E3 UBIQUITIN-PROTEIN LIGASE MARCH5"/>
    <property type="match status" value="1"/>
</dbReference>